<reference evidence="1" key="1">
    <citation type="submission" date="2020-06" db="EMBL/GenBank/DDBJ databases">
        <title>Whole Genome Sequence of Bradyrhizobium sp. Strain 1S1.</title>
        <authorList>
            <person name="Bromfield E.S.P."/>
            <person name="Cloutier S."/>
        </authorList>
    </citation>
    <scope>NUCLEOTIDE SEQUENCE [LARGE SCALE GENOMIC DNA]</scope>
    <source>
        <strain evidence="1">1S1</strain>
    </source>
</reference>
<dbReference type="RefSeq" id="WP_166217327.1">
    <property type="nucleotide sequence ID" value="NZ_CP088284.1"/>
</dbReference>
<name>A0A973WAC1_9BRAD</name>
<sequence>MAECKRALALDHNLADAHEMMGIAKACMGCSAGTESHVNEAFTIDPSLKGPSILAVGRLLASSHKVIPRQIPKAPFARMAGKAAILISKAVESRANLKSS</sequence>
<evidence type="ECO:0000313" key="1">
    <source>
        <dbReference type="EMBL" id="NVI50483.1"/>
    </source>
</evidence>
<gene>
    <name evidence="1" type="ORF">HAP48_048435</name>
</gene>
<organism evidence="1">
    <name type="scientific">Bradyrhizobium septentrionale</name>
    <dbReference type="NCBI Taxonomy" id="1404411"/>
    <lineage>
        <taxon>Bacteria</taxon>
        <taxon>Pseudomonadati</taxon>
        <taxon>Pseudomonadota</taxon>
        <taxon>Alphaproteobacteria</taxon>
        <taxon>Hyphomicrobiales</taxon>
        <taxon>Nitrobacteraceae</taxon>
        <taxon>Bradyrhizobium</taxon>
    </lineage>
</organism>
<dbReference type="EMBL" id="JAAOLE020000002">
    <property type="protein sequence ID" value="NVI50483.1"/>
    <property type="molecule type" value="Genomic_DNA"/>
</dbReference>
<dbReference type="AlphaFoldDB" id="A0A973WAC1"/>
<protein>
    <submittedName>
        <fullName evidence="1">Uncharacterized protein</fullName>
    </submittedName>
</protein>
<comment type="caution">
    <text evidence="1">The sequence shown here is derived from an EMBL/GenBank/DDBJ whole genome shotgun (WGS) entry which is preliminary data.</text>
</comment>
<accession>A0A973WAC1</accession>
<proteinExistence type="predicted"/>